<keyword evidence="4" id="KW-1133">Transmembrane helix</keyword>
<keyword evidence="4" id="KW-0812">Transmembrane</keyword>
<evidence type="ECO:0000313" key="6">
    <source>
        <dbReference type="EMBL" id="KAL1508715.1"/>
    </source>
</evidence>
<dbReference type="AlphaFoldDB" id="A0AB34J1B6"/>
<accession>A0AB34J1B6</accession>
<dbReference type="SUPFAM" id="SSF51430">
    <property type="entry name" value="NAD(P)-linked oxidoreductase"/>
    <property type="match status" value="1"/>
</dbReference>
<evidence type="ECO:0000256" key="4">
    <source>
        <dbReference type="SAM" id="Phobius"/>
    </source>
</evidence>
<gene>
    <name evidence="6" type="ORF">AB1Y20_004810</name>
</gene>
<sequence length="422" mass="46111">MAQSEGRRWRWRWRGKLEEVVEGEQAVSPRFRPPSCQRFQPLSFGLPESMGKCSLCFAFVVALLAALAGWLGSAPIPEARLFATLIPLANGYLPPPLFGAYARSPVPEVPDDLQPASRPAGEMFIQLPGGTAMPASGLGLCCRPTAYDDESVTRSVLWFLLKGGRHLDTAQMYLNHKAVGRGIALAMARGVPREEIFVTTKIPPRFYAGQAPAAAVAESLEELGLEYVDLLLLHHPYATAGFLGPCANGTAAECRVNAWTILSSFRARGVIKELGVSNFGVKAIEELQSLRLAPVAVNQIQYNPWALDWQQEVVDYCVNNGVGITAWAPFQGTMMQNAQAFTVETLTKIAAAKGKTVPQIMLRWALQKKVCVIPGTGNPSHMSENLAVYEFSLSDEEMALIDTLRTDPKVKNFVAMGFEKTE</sequence>
<evidence type="ECO:0000259" key="5">
    <source>
        <dbReference type="Pfam" id="PF00248"/>
    </source>
</evidence>
<proteinExistence type="inferred from homology"/>
<keyword evidence="3" id="KW-0560">Oxidoreductase</keyword>
<dbReference type="InterPro" id="IPR023210">
    <property type="entry name" value="NADP_OxRdtase_dom"/>
</dbReference>
<keyword evidence="2" id="KW-0521">NADP</keyword>
<dbReference type="Proteomes" id="UP001515480">
    <property type="component" value="Unassembled WGS sequence"/>
</dbReference>
<name>A0AB34J1B6_PRYPA</name>
<feature type="transmembrane region" description="Helical" evidence="4">
    <location>
        <begin position="53"/>
        <end position="72"/>
    </location>
</feature>
<dbReference type="PANTHER" id="PTHR43827">
    <property type="entry name" value="2,5-DIKETO-D-GLUCONIC ACID REDUCTASE"/>
    <property type="match status" value="1"/>
</dbReference>
<comment type="caution">
    <text evidence="6">The sequence shown here is derived from an EMBL/GenBank/DDBJ whole genome shotgun (WGS) entry which is preliminary data.</text>
</comment>
<dbReference type="PANTHER" id="PTHR43827:SF3">
    <property type="entry name" value="NADP-DEPENDENT OXIDOREDUCTASE DOMAIN-CONTAINING PROTEIN"/>
    <property type="match status" value="1"/>
</dbReference>
<reference evidence="6 7" key="1">
    <citation type="journal article" date="2024" name="Science">
        <title>Giant polyketide synthase enzymes in the biosynthesis of giant marine polyether toxins.</title>
        <authorList>
            <person name="Fallon T.R."/>
            <person name="Shende V.V."/>
            <person name="Wierzbicki I.H."/>
            <person name="Pendleton A.L."/>
            <person name="Watervoot N.F."/>
            <person name="Auber R.P."/>
            <person name="Gonzalez D.J."/>
            <person name="Wisecaver J.H."/>
            <person name="Moore B.S."/>
        </authorList>
    </citation>
    <scope>NUCLEOTIDE SEQUENCE [LARGE SCALE GENOMIC DNA]</scope>
    <source>
        <strain evidence="6 7">12B1</strain>
    </source>
</reference>
<evidence type="ECO:0000256" key="3">
    <source>
        <dbReference type="ARBA" id="ARBA00023002"/>
    </source>
</evidence>
<dbReference type="PRINTS" id="PR00069">
    <property type="entry name" value="ALDKETRDTASE"/>
</dbReference>
<dbReference type="GO" id="GO:0016616">
    <property type="term" value="F:oxidoreductase activity, acting on the CH-OH group of donors, NAD or NADP as acceptor"/>
    <property type="evidence" value="ECO:0007669"/>
    <property type="project" value="UniProtKB-ARBA"/>
</dbReference>
<dbReference type="EMBL" id="JBGBPQ010000016">
    <property type="protein sequence ID" value="KAL1508715.1"/>
    <property type="molecule type" value="Genomic_DNA"/>
</dbReference>
<keyword evidence="7" id="KW-1185">Reference proteome</keyword>
<dbReference type="InterPro" id="IPR020471">
    <property type="entry name" value="AKR"/>
</dbReference>
<comment type="similarity">
    <text evidence="1">Belongs to the aldo/keto reductase family.</text>
</comment>
<dbReference type="PROSITE" id="PS00062">
    <property type="entry name" value="ALDOKETO_REDUCTASE_2"/>
    <property type="match status" value="1"/>
</dbReference>
<evidence type="ECO:0000256" key="1">
    <source>
        <dbReference type="ARBA" id="ARBA00007905"/>
    </source>
</evidence>
<keyword evidence="4" id="KW-0472">Membrane</keyword>
<feature type="domain" description="NADP-dependent oxidoreductase" evidence="5">
    <location>
        <begin position="145"/>
        <end position="404"/>
    </location>
</feature>
<dbReference type="InterPro" id="IPR036812">
    <property type="entry name" value="NAD(P)_OxRdtase_dom_sf"/>
</dbReference>
<organism evidence="6 7">
    <name type="scientific">Prymnesium parvum</name>
    <name type="common">Toxic golden alga</name>
    <dbReference type="NCBI Taxonomy" id="97485"/>
    <lineage>
        <taxon>Eukaryota</taxon>
        <taxon>Haptista</taxon>
        <taxon>Haptophyta</taxon>
        <taxon>Prymnesiophyceae</taxon>
        <taxon>Prymnesiales</taxon>
        <taxon>Prymnesiaceae</taxon>
        <taxon>Prymnesium</taxon>
    </lineage>
</organism>
<dbReference type="Gene3D" id="3.20.20.100">
    <property type="entry name" value="NADP-dependent oxidoreductase domain"/>
    <property type="match status" value="1"/>
</dbReference>
<dbReference type="InterPro" id="IPR018170">
    <property type="entry name" value="Aldo/ket_reductase_CS"/>
</dbReference>
<protein>
    <recommendedName>
        <fullName evidence="5">NADP-dependent oxidoreductase domain-containing protein</fullName>
    </recommendedName>
</protein>
<dbReference type="Pfam" id="PF00248">
    <property type="entry name" value="Aldo_ket_red"/>
    <property type="match status" value="1"/>
</dbReference>
<evidence type="ECO:0000313" key="7">
    <source>
        <dbReference type="Proteomes" id="UP001515480"/>
    </source>
</evidence>
<evidence type="ECO:0000256" key="2">
    <source>
        <dbReference type="ARBA" id="ARBA00022857"/>
    </source>
</evidence>
<dbReference type="CDD" id="cd19071">
    <property type="entry name" value="AKR_AKR1-5-like"/>
    <property type="match status" value="1"/>
</dbReference>